<accession>A0AAV2B461</accession>
<dbReference type="InterPro" id="IPR031424">
    <property type="entry name" value="QVR-like"/>
</dbReference>
<dbReference type="GO" id="GO:0030431">
    <property type="term" value="P:sleep"/>
    <property type="evidence" value="ECO:0007669"/>
    <property type="project" value="InterPro"/>
</dbReference>
<sequence>MTSAVKVGTICAVILGICLQSVQGRIRRCYTCRSRGELGDCKDPFEYNATVIDEVKGVEAIPCASGWCAKIIEGETDEFDVATERMCVQRPPADGEERCSDTIIDRKRVFMCFCQGDLCNGSPQIHQLINFFVPVLLIIVAVNNNRWQHV</sequence>
<keyword evidence="5" id="KW-1185">Reference proteome</keyword>
<keyword evidence="1 3" id="KW-0732">Signal</keyword>
<gene>
    <name evidence="4" type="ORF">LARSCL_LOCUS16774</name>
</gene>
<protein>
    <recommendedName>
        <fullName evidence="6">Protein sleepless</fullName>
    </recommendedName>
</protein>
<feature type="signal peptide" evidence="3">
    <location>
        <begin position="1"/>
        <end position="24"/>
    </location>
</feature>
<evidence type="ECO:0000313" key="4">
    <source>
        <dbReference type="EMBL" id="CAL1290917.1"/>
    </source>
</evidence>
<evidence type="ECO:0000256" key="2">
    <source>
        <dbReference type="ARBA" id="ARBA00023180"/>
    </source>
</evidence>
<dbReference type="Pfam" id="PF17064">
    <property type="entry name" value="QVR"/>
    <property type="match status" value="1"/>
</dbReference>
<evidence type="ECO:0000256" key="1">
    <source>
        <dbReference type="ARBA" id="ARBA00022729"/>
    </source>
</evidence>
<name>A0AAV2B461_9ARAC</name>
<dbReference type="AlphaFoldDB" id="A0AAV2B461"/>
<dbReference type="PANTHER" id="PTHR33562:SF22">
    <property type="entry name" value="PROTEIN QUIVER"/>
    <property type="match status" value="1"/>
</dbReference>
<evidence type="ECO:0008006" key="6">
    <source>
        <dbReference type="Google" id="ProtNLM"/>
    </source>
</evidence>
<dbReference type="Proteomes" id="UP001497382">
    <property type="component" value="Unassembled WGS sequence"/>
</dbReference>
<evidence type="ECO:0000313" key="5">
    <source>
        <dbReference type="Proteomes" id="UP001497382"/>
    </source>
</evidence>
<dbReference type="PANTHER" id="PTHR33562">
    <property type="entry name" value="ATILLA, ISOFORM B-RELATED-RELATED"/>
    <property type="match status" value="1"/>
</dbReference>
<dbReference type="CDD" id="cd23589">
    <property type="entry name" value="TFP_LU_ECD_Rtv"/>
    <property type="match status" value="1"/>
</dbReference>
<dbReference type="InterPro" id="IPR050975">
    <property type="entry name" value="Sleep_regulator"/>
</dbReference>
<evidence type="ECO:0000256" key="3">
    <source>
        <dbReference type="SAM" id="SignalP"/>
    </source>
</evidence>
<dbReference type="GO" id="GO:0032222">
    <property type="term" value="P:regulation of synaptic transmission, cholinergic"/>
    <property type="evidence" value="ECO:0007669"/>
    <property type="project" value="InterPro"/>
</dbReference>
<comment type="caution">
    <text evidence="4">The sequence shown here is derived from an EMBL/GenBank/DDBJ whole genome shotgun (WGS) entry which is preliminary data.</text>
</comment>
<proteinExistence type="predicted"/>
<reference evidence="4 5" key="1">
    <citation type="submission" date="2024-04" db="EMBL/GenBank/DDBJ databases">
        <authorList>
            <person name="Rising A."/>
            <person name="Reimegard J."/>
            <person name="Sonavane S."/>
            <person name="Akerstrom W."/>
            <person name="Nylinder S."/>
            <person name="Hedman E."/>
            <person name="Kallberg Y."/>
        </authorList>
    </citation>
    <scope>NUCLEOTIDE SEQUENCE [LARGE SCALE GENOMIC DNA]</scope>
</reference>
<feature type="chain" id="PRO_5043494738" description="Protein sleepless" evidence="3">
    <location>
        <begin position="25"/>
        <end position="150"/>
    </location>
</feature>
<keyword evidence="2" id="KW-0325">Glycoprotein</keyword>
<dbReference type="EMBL" id="CAXIEN010000271">
    <property type="protein sequence ID" value="CAL1290917.1"/>
    <property type="molecule type" value="Genomic_DNA"/>
</dbReference>
<organism evidence="4 5">
    <name type="scientific">Larinioides sclopetarius</name>
    <dbReference type="NCBI Taxonomy" id="280406"/>
    <lineage>
        <taxon>Eukaryota</taxon>
        <taxon>Metazoa</taxon>
        <taxon>Ecdysozoa</taxon>
        <taxon>Arthropoda</taxon>
        <taxon>Chelicerata</taxon>
        <taxon>Arachnida</taxon>
        <taxon>Araneae</taxon>
        <taxon>Araneomorphae</taxon>
        <taxon>Entelegynae</taxon>
        <taxon>Araneoidea</taxon>
        <taxon>Araneidae</taxon>
        <taxon>Larinioides</taxon>
    </lineage>
</organism>